<sequence>MIITQDAVWDSNQFTDAIIQIAPGATLTIGPGAVLNNKYIEVFGNLQIVGSEEQPVTLNNVHVNYGSTTTSDQPGRIDISHVLWNGGGMLNPAMGTGYGSFSLKDSELNGLQNYIYVLYPKQDVDIERNVFRNSGGFTVGVSNGKTVNIKNNVFIDQTTYYAVENLVVYDTAKLLVQYNSFLSTDKVALALAYQATDVAMIADHNWFGTVDPAIINAMVMDRNDNLNYTGFISVDPILTAPDPNTPSMLSVSVDSAIVDEGSVGANPFTFTVTRTGDSSGVSTVAYTVVGSGSAAANPADFVGNAFPSGVVHFAAGESSKTVTIQIAGDINYEPDETFSIVLSSPVQAALERSSVNVVIRNDDVQPTPPVETTPTPQPPTDNPHVGAAPLLERYVDGRADRVTASVYEGPVTYLQWQHLGDERGEVIAGSSGNDFINLFGGDDAASGGDGDDVLDGGTGSNFLSGGSGQDTFFVDGRGGGVTWSTVTDLEKGEWATIWGFREGVSKLTWQDMSGTDGFKGATAFCDLDGNGSIDAAMTFAGVAVSALMSASWTMGDSPYLAITLK</sequence>
<organism evidence="6 7">
    <name type="scientific">Azospirillum argentinense</name>
    <dbReference type="NCBI Taxonomy" id="2970906"/>
    <lineage>
        <taxon>Bacteria</taxon>
        <taxon>Pseudomonadati</taxon>
        <taxon>Pseudomonadota</taxon>
        <taxon>Alphaproteobacteria</taxon>
        <taxon>Rhodospirillales</taxon>
        <taxon>Azospirillaceae</taxon>
        <taxon>Azospirillum</taxon>
    </lineage>
</organism>
<dbReference type="InterPro" id="IPR038081">
    <property type="entry name" value="CalX-like_sf"/>
</dbReference>
<gene>
    <name evidence="6" type="ORF">FH063_004327</name>
</gene>
<dbReference type="SUPFAM" id="SSF141072">
    <property type="entry name" value="CalX-like"/>
    <property type="match status" value="1"/>
</dbReference>
<dbReference type="PRINTS" id="PR00313">
    <property type="entry name" value="CABNDNGRPT"/>
</dbReference>
<feature type="region of interest" description="Disordered" evidence="4">
    <location>
        <begin position="362"/>
        <end position="383"/>
    </location>
</feature>
<accession>A0A5B0KVW8</accession>
<evidence type="ECO:0000256" key="3">
    <source>
        <dbReference type="ARBA" id="ARBA00022837"/>
    </source>
</evidence>
<dbReference type="EMBL" id="VEWN01000004">
    <property type="protein sequence ID" value="KAA1056179.1"/>
    <property type="molecule type" value="Genomic_DNA"/>
</dbReference>
<evidence type="ECO:0000313" key="6">
    <source>
        <dbReference type="EMBL" id="KAA1056179.1"/>
    </source>
</evidence>
<dbReference type="PANTHER" id="PTHR46682:SF1">
    <property type="entry name" value="ADHESION G-PROTEIN COUPLED RECEPTOR V1"/>
    <property type="match status" value="1"/>
</dbReference>
<dbReference type="InterPro" id="IPR001343">
    <property type="entry name" value="Hemolysn_Ca-bd"/>
</dbReference>
<evidence type="ECO:0000259" key="5">
    <source>
        <dbReference type="SMART" id="SM00237"/>
    </source>
</evidence>
<dbReference type="Gene3D" id="2.150.10.10">
    <property type="entry name" value="Serralysin-like metalloprotease, C-terminal"/>
    <property type="match status" value="1"/>
</dbReference>
<feature type="domain" description="Calx-beta" evidence="5">
    <location>
        <begin position="238"/>
        <end position="343"/>
    </location>
</feature>
<dbReference type="Pfam" id="PF00353">
    <property type="entry name" value="HemolysinCabind"/>
    <property type="match status" value="1"/>
</dbReference>
<evidence type="ECO:0000256" key="4">
    <source>
        <dbReference type="SAM" id="MobiDB-lite"/>
    </source>
</evidence>
<dbReference type="InterPro" id="IPR003644">
    <property type="entry name" value="Calx_beta"/>
</dbReference>
<evidence type="ECO:0000313" key="7">
    <source>
        <dbReference type="Proteomes" id="UP000325333"/>
    </source>
</evidence>
<dbReference type="RefSeq" id="WP_149649525.1">
    <property type="nucleotide sequence ID" value="NZ_VEWN01000004.1"/>
</dbReference>
<dbReference type="InterPro" id="IPR011050">
    <property type="entry name" value="Pectin_lyase_fold/virulence"/>
</dbReference>
<dbReference type="Pfam" id="PF03160">
    <property type="entry name" value="Calx-beta"/>
    <property type="match status" value="1"/>
</dbReference>
<dbReference type="SUPFAM" id="SSF51126">
    <property type="entry name" value="Pectin lyase-like"/>
    <property type="match status" value="1"/>
</dbReference>
<keyword evidence="1" id="KW-0732">Signal</keyword>
<dbReference type="Proteomes" id="UP000325333">
    <property type="component" value="Unassembled WGS sequence"/>
</dbReference>
<protein>
    <recommendedName>
        <fullName evidence="5">Calx-beta domain-containing protein</fullName>
    </recommendedName>
</protein>
<dbReference type="GO" id="GO:0004930">
    <property type="term" value="F:G protein-coupled receptor activity"/>
    <property type="evidence" value="ECO:0007669"/>
    <property type="project" value="InterPro"/>
</dbReference>
<evidence type="ECO:0000256" key="2">
    <source>
        <dbReference type="ARBA" id="ARBA00022737"/>
    </source>
</evidence>
<comment type="caution">
    <text evidence="6">The sequence shown here is derived from an EMBL/GenBank/DDBJ whole genome shotgun (WGS) entry which is preliminary data.</text>
</comment>
<name>A0A5B0KVW8_9PROT</name>
<dbReference type="GO" id="GO:0016020">
    <property type="term" value="C:membrane"/>
    <property type="evidence" value="ECO:0007669"/>
    <property type="project" value="InterPro"/>
</dbReference>
<keyword evidence="3" id="KW-0106">Calcium</keyword>
<dbReference type="PANTHER" id="PTHR46682">
    <property type="entry name" value="ADHESION G-PROTEIN COUPLED RECEPTOR V1"/>
    <property type="match status" value="1"/>
</dbReference>
<dbReference type="InterPro" id="IPR011049">
    <property type="entry name" value="Serralysin-like_metalloprot_C"/>
</dbReference>
<dbReference type="Gene3D" id="2.60.40.2030">
    <property type="match status" value="1"/>
</dbReference>
<dbReference type="AlphaFoldDB" id="A0A5B0KVW8"/>
<dbReference type="GO" id="GO:0005509">
    <property type="term" value="F:calcium ion binding"/>
    <property type="evidence" value="ECO:0007669"/>
    <property type="project" value="InterPro"/>
</dbReference>
<dbReference type="SUPFAM" id="SSF51120">
    <property type="entry name" value="beta-Roll"/>
    <property type="match status" value="1"/>
</dbReference>
<reference evidence="6 7" key="1">
    <citation type="submission" date="2019-07" db="EMBL/GenBank/DDBJ databases">
        <title>Genome sequencing of the stress-tolerant strain Azospirillum brasilense Az19.</title>
        <authorList>
            <person name="Maroniche G.A."/>
            <person name="Garcia J.E."/>
            <person name="Pagnussat L."/>
            <person name="Amenta M."/>
            <person name="Creus C.M."/>
        </authorList>
    </citation>
    <scope>NUCLEOTIDE SEQUENCE [LARGE SCALE GENOMIC DNA]</scope>
    <source>
        <strain evidence="6 7">Az19</strain>
    </source>
</reference>
<dbReference type="SMART" id="SM00237">
    <property type="entry name" value="Calx_beta"/>
    <property type="match status" value="1"/>
</dbReference>
<keyword evidence="2" id="KW-0677">Repeat</keyword>
<evidence type="ECO:0000256" key="1">
    <source>
        <dbReference type="ARBA" id="ARBA00022729"/>
    </source>
</evidence>
<proteinExistence type="predicted"/>
<dbReference type="InterPro" id="IPR026919">
    <property type="entry name" value="ADGRV1"/>
</dbReference>
<feature type="compositionally biased region" description="Pro residues" evidence="4">
    <location>
        <begin position="366"/>
        <end position="381"/>
    </location>
</feature>